<accession>G2YJ84</accession>
<reference evidence="2" key="1">
    <citation type="journal article" date="2011" name="PLoS Genet.">
        <title>Genomic analysis of the necrotrophic fungal pathogens Sclerotinia sclerotiorum and Botrytis cinerea.</title>
        <authorList>
            <person name="Amselem J."/>
            <person name="Cuomo C.A."/>
            <person name="van Kan J.A."/>
            <person name="Viaud M."/>
            <person name="Benito E.P."/>
            <person name="Couloux A."/>
            <person name="Coutinho P.M."/>
            <person name="de Vries R.P."/>
            <person name="Dyer P.S."/>
            <person name="Fillinger S."/>
            <person name="Fournier E."/>
            <person name="Gout L."/>
            <person name="Hahn M."/>
            <person name="Kohn L."/>
            <person name="Lapalu N."/>
            <person name="Plummer K.M."/>
            <person name="Pradier J.M."/>
            <person name="Quevillon E."/>
            <person name="Sharon A."/>
            <person name="Simon A."/>
            <person name="ten Have A."/>
            <person name="Tudzynski B."/>
            <person name="Tudzynski P."/>
            <person name="Wincker P."/>
            <person name="Andrew M."/>
            <person name="Anthouard V."/>
            <person name="Beever R.E."/>
            <person name="Beffa R."/>
            <person name="Benoit I."/>
            <person name="Bouzid O."/>
            <person name="Brault B."/>
            <person name="Chen Z."/>
            <person name="Choquer M."/>
            <person name="Collemare J."/>
            <person name="Cotton P."/>
            <person name="Danchin E.G."/>
            <person name="Da Silva C."/>
            <person name="Gautier A."/>
            <person name="Giraud C."/>
            <person name="Giraud T."/>
            <person name="Gonzalez C."/>
            <person name="Grossetete S."/>
            <person name="Guldener U."/>
            <person name="Henrissat B."/>
            <person name="Howlett B.J."/>
            <person name="Kodira C."/>
            <person name="Kretschmer M."/>
            <person name="Lappartient A."/>
            <person name="Leroch M."/>
            <person name="Levis C."/>
            <person name="Mauceli E."/>
            <person name="Neuveglise C."/>
            <person name="Oeser B."/>
            <person name="Pearson M."/>
            <person name="Poulain J."/>
            <person name="Poussereau N."/>
            <person name="Quesneville H."/>
            <person name="Rascle C."/>
            <person name="Schumacher J."/>
            <person name="Segurens B."/>
            <person name="Sexton A."/>
            <person name="Silva E."/>
            <person name="Sirven C."/>
            <person name="Soanes D.M."/>
            <person name="Talbot N.J."/>
            <person name="Templeton M."/>
            <person name="Yandava C."/>
            <person name="Yarden O."/>
            <person name="Zeng Q."/>
            <person name="Rollins J.A."/>
            <person name="Lebrun M.H."/>
            <person name="Dickman M."/>
        </authorList>
    </citation>
    <scope>NUCLEOTIDE SEQUENCE [LARGE SCALE GENOMIC DNA]</scope>
    <source>
        <strain evidence="2">T4</strain>
    </source>
</reference>
<evidence type="ECO:0000313" key="2">
    <source>
        <dbReference type="Proteomes" id="UP000008177"/>
    </source>
</evidence>
<organism evidence="1 2">
    <name type="scientific">Botryotinia fuckeliana (strain T4)</name>
    <name type="common">Noble rot fungus</name>
    <name type="synonym">Botrytis cinerea</name>
    <dbReference type="NCBI Taxonomy" id="999810"/>
    <lineage>
        <taxon>Eukaryota</taxon>
        <taxon>Fungi</taxon>
        <taxon>Dikarya</taxon>
        <taxon>Ascomycota</taxon>
        <taxon>Pezizomycotina</taxon>
        <taxon>Leotiomycetes</taxon>
        <taxon>Helotiales</taxon>
        <taxon>Sclerotiniaceae</taxon>
        <taxon>Botrytis</taxon>
    </lineage>
</organism>
<dbReference type="HOGENOM" id="CLU_2978876_0_0_1"/>
<dbReference type="EMBL" id="FQ790337">
    <property type="protein sequence ID" value="CCD51771.1"/>
    <property type="molecule type" value="Genomic_DNA"/>
</dbReference>
<name>G2YJ84_BOTF4</name>
<dbReference type="InParanoid" id="G2YJ84"/>
<dbReference type="Proteomes" id="UP000008177">
    <property type="component" value="Unplaced contigs"/>
</dbReference>
<evidence type="ECO:0000313" key="1">
    <source>
        <dbReference type="EMBL" id="CCD51771.1"/>
    </source>
</evidence>
<protein>
    <submittedName>
        <fullName evidence="1">Uncharacterized protein</fullName>
    </submittedName>
</protein>
<proteinExistence type="predicted"/>
<sequence length="58" mass="6518">MARASFITTVGFKDQACVLELKNSNTATKGEYKGLLPQKDDQMMDELWPDVSVAKRIQ</sequence>
<dbReference type="AlphaFoldDB" id="G2YJ84"/>
<gene>
    <name evidence="1" type="ORF">BofuT4_uP020770.1</name>
</gene>